<proteinExistence type="predicted"/>
<comment type="caution">
    <text evidence="2">The sequence shown here is derived from an EMBL/GenBank/DDBJ whole genome shotgun (WGS) entry which is preliminary data.</text>
</comment>
<feature type="region of interest" description="Disordered" evidence="1">
    <location>
        <begin position="1"/>
        <end position="24"/>
    </location>
</feature>
<feature type="compositionally biased region" description="Basic and acidic residues" evidence="1">
    <location>
        <begin position="1"/>
        <end position="12"/>
    </location>
</feature>
<dbReference type="EMBL" id="MNPL01003344">
    <property type="protein sequence ID" value="OQR77608.1"/>
    <property type="molecule type" value="Genomic_DNA"/>
</dbReference>
<evidence type="ECO:0000313" key="3">
    <source>
        <dbReference type="Proteomes" id="UP000192247"/>
    </source>
</evidence>
<evidence type="ECO:0000313" key="2">
    <source>
        <dbReference type="EMBL" id="OQR77608.1"/>
    </source>
</evidence>
<name>A0A1V9XW71_9ACAR</name>
<dbReference type="Proteomes" id="UP000192247">
    <property type="component" value="Unassembled WGS sequence"/>
</dbReference>
<organism evidence="2 3">
    <name type="scientific">Tropilaelaps mercedesae</name>
    <dbReference type="NCBI Taxonomy" id="418985"/>
    <lineage>
        <taxon>Eukaryota</taxon>
        <taxon>Metazoa</taxon>
        <taxon>Ecdysozoa</taxon>
        <taxon>Arthropoda</taxon>
        <taxon>Chelicerata</taxon>
        <taxon>Arachnida</taxon>
        <taxon>Acari</taxon>
        <taxon>Parasitiformes</taxon>
        <taxon>Mesostigmata</taxon>
        <taxon>Gamasina</taxon>
        <taxon>Dermanyssoidea</taxon>
        <taxon>Laelapidae</taxon>
        <taxon>Tropilaelaps</taxon>
    </lineage>
</organism>
<dbReference type="AlphaFoldDB" id="A0A1V9XW71"/>
<accession>A0A1V9XW71</accession>
<gene>
    <name evidence="2" type="ORF">BIW11_02885</name>
</gene>
<dbReference type="InParanoid" id="A0A1V9XW71"/>
<evidence type="ECO:0000256" key="1">
    <source>
        <dbReference type="SAM" id="MobiDB-lite"/>
    </source>
</evidence>
<sequence>MLGVHDFTKSEPQENLSSAEKSPGAALCLPPSRYLNRRRMFVQTTELLSRLRDSLQISDFAVVRSVRVEASITQMLERKQKSFTDVLKQPSSPLAVVTAAGRPPLSRRIATLASTAIAATESRNLSGAASHRPPSRQLVSCCRRREIIVHDGNNTPRLTRTE</sequence>
<reference evidence="2 3" key="1">
    <citation type="journal article" date="2017" name="Gigascience">
        <title>Draft genome of the honey bee ectoparasitic mite, Tropilaelaps mercedesae, is shaped by the parasitic life history.</title>
        <authorList>
            <person name="Dong X."/>
            <person name="Armstrong S.D."/>
            <person name="Xia D."/>
            <person name="Makepeace B.L."/>
            <person name="Darby A.C."/>
            <person name="Kadowaki T."/>
        </authorList>
    </citation>
    <scope>NUCLEOTIDE SEQUENCE [LARGE SCALE GENOMIC DNA]</scope>
    <source>
        <strain evidence="2">Wuxi-XJTLU</strain>
    </source>
</reference>
<keyword evidence="3" id="KW-1185">Reference proteome</keyword>
<protein>
    <submittedName>
        <fullName evidence="2">Uncharacterized protein</fullName>
    </submittedName>
</protein>